<evidence type="ECO:0000313" key="2">
    <source>
        <dbReference type="WBParaSite" id="SMTH1_49590.1"/>
    </source>
</evidence>
<name>A0AA85BG96_9TREM</name>
<dbReference type="WBParaSite" id="SMTH1_49590.1">
    <property type="protein sequence ID" value="SMTH1_49590.1"/>
    <property type="gene ID" value="SMTH1_49590"/>
</dbReference>
<accession>A0AA85BG96</accession>
<protein>
    <submittedName>
        <fullName evidence="2">Uncharacterized protein</fullName>
    </submittedName>
</protein>
<reference evidence="2" key="1">
    <citation type="submission" date="2023-11" db="UniProtKB">
        <authorList>
            <consortium name="WormBaseParasite"/>
        </authorList>
    </citation>
    <scope>IDENTIFICATION</scope>
</reference>
<evidence type="ECO:0000313" key="1">
    <source>
        <dbReference type="Proteomes" id="UP000050791"/>
    </source>
</evidence>
<proteinExistence type="predicted"/>
<sequence length="95" mass="11288">MINKSEINNLCFAYFMDSKHTLAVLVKSTQIICFIDHRNVVLKKKLNKVIFFKIILLDLSRQMYSLILLLVEHSLGKCAFVRFLIPFCYYYGYFH</sequence>
<organism evidence="1 2">
    <name type="scientific">Schistosoma mattheei</name>
    <dbReference type="NCBI Taxonomy" id="31246"/>
    <lineage>
        <taxon>Eukaryota</taxon>
        <taxon>Metazoa</taxon>
        <taxon>Spiralia</taxon>
        <taxon>Lophotrochozoa</taxon>
        <taxon>Platyhelminthes</taxon>
        <taxon>Trematoda</taxon>
        <taxon>Digenea</taxon>
        <taxon>Strigeidida</taxon>
        <taxon>Schistosomatoidea</taxon>
        <taxon>Schistosomatidae</taxon>
        <taxon>Schistosoma</taxon>
    </lineage>
</organism>
<dbReference type="Proteomes" id="UP000050791">
    <property type="component" value="Unassembled WGS sequence"/>
</dbReference>
<dbReference type="AlphaFoldDB" id="A0AA85BG96"/>